<reference evidence="2" key="1">
    <citation type="journal article" date="2020" name="Stud. Mycol.">
        <title>101 Dothideomycetes genomes: a test case for predicting lifestyles and emergence of pathogens.</title>
        <authorList>
            <person name="Haridas S."/>
            <person name="Albert R."/>
            <person name="Binder M."/>
            <person name="Bloem J."/>
            <person name="Labutti K."/>
            <person name="Salamov A."/>
            <person name="Andreopoulos B."/>
            <person name="Baker S."/>
            <person name="Barry K."/>
            <person name="Bills G."/>
            <person name="Bluhm B."/>
            <person name="Cannon C."/>
            <person name="Castanera R."/>
            <person name="Culley D."/>
            <person name="Daum C."/>
            <person name="Ezra D."/>
            <person name="Gonzalez J."/>
            <person name="Henrissat B."/>
            <person name="Kuo A."/>
            <person name="Liang C."/>
            <person name="Lipzen A."/>
            <person name="Lutzoni F."/>
            <person name="Magnuson J."/>
            <person name="Mondo S."/>
            <person name="Nolan M."/>
            <person name="Ohm R."/>
            <person name="Pangilinan J."/>
            <person name="Park H.-J."/>
            <person name="Ramirez L."/>
            <person name="Alfaro M."/>
            <person name="Sun H."/>
            <person name="Tritt A."/>
            <person name="Yoshinaga Y."/>
            <person name="Zwiers L.-H."/>
            <person name="Turgeon B."/>
            <person name="Goodwin S."/>
            <person name="Spatafora J."/>
            <person name="Crous P."/>
            <person name="Grigoriev I."/>
        </authorList>
    </citation>
    <scope>NUCLEOTIDE SEQUENCE</scope>
    <source>
        <strain evidence="2">SCOH1-5</strain>
    </source>
</reference>
<evidence type="ECO:0000313" key="3">
    <source>
        <dbReference type="Proteomes" id="UP000799539"/>
    </source>
</evidence>
<name>A0A6A6FUQ7_9PEZI</name>
<gene>
    <name evidence="2" type="ORF">CERZMDRAFT_81118</name>
</gene>
<feature type="compositionally biased region" description="Basic and acidic residues" evidence="1">
    <location>
        <begin position="443"/>
        <end position="453"/>
    </location>
</feature>
<dbReference type="EMBL" id="ML992663">
    <property type="protein sequence ID" value="KAF2217163.1"/>
    <property type="molecule type" value="Genomic_DNA"/>
</dbReference>
<dbReference type="Proteomes" id="UP000799539">
    <property type="component" value="Unassembled WGS sequence"/>
</dbReference>
<keyword evidence="3" id="KW-1185">Reference proteome</keyword>
<dbReference type="AlphaFoldDB" id="A0A6A6FUQ7"/>
<evidence type="ECO:0000256" key="1">
    <source>
        <dbReference type="SAM" id="MobiDB-lite"/>
    </source>
</evidence>
<accession>A0A6A6FUQ7</accession>
<feature type="compositionally biased region" description="Low complexity" evidence="1">
    <location>
        <begin position="163"/>
        <end position="173"/>
    </location>
</feature>
<evidence type="ECO:0000313" key="2">
    <source>
        <dbReference type="EMBL" id="KAF2217163.1"/>
    </source>
</evidence>
<proteinExistence type="predicted"/>
<feature type="region of interest" description="Disordered" evidence="1">
    <location>
        <begin position="433"/>
        <end position="477"/>
    </location>
</feature>
<dbReference type="PROSITE" id="PS51257">
    <property type="entry name" value="PROKAR_LIPOPROTEIN"/>
    <property type="match status" value="1"/>
</dbReference>
<organism evidence="2 3">
    <name type="scientific">Cercospora zeae-maydis SCOH1-5</name>
    <dbReference type="NCBI Taxonomy" id="717836"/>
    <lineage>
        <taxon>Eukaryota</taxon>
        <taxon>Fungi</taxon>
        <taxon>Dikarya</taxon>
        <taxon>Ascomycota</taxon>
        <taxon>Pezizomycotina</taxon>
        <taxon>Dothideomycetes</taxon>
        <taxon>Dothideomycetidae</taxon>
        <taxon>Mycosphaerellales</taxon>
        <taxon>Mycosphaerellaceae</taxon>
        <taxon>Cercospora</taxon>
    </lineage>
</organism>
<dbReference type="OrthoDB" id="3638395at2759"/>
<feature type="region of interest" description="Disordered" evidence="1">
    <location>
        <begin position="119"/>
        <end position="173"/>
    </location>
</feature>
<feature type="region of interest" description="Disordered" evidence="1">
    <location>
        <begin position="401"/>
        <end position="420"/>
    </location>
</feature>
<protein>
    <submittedName>
        <fullName evidence="2">Uncharacterized protein</fullName>
    </submittedName>
</protein>
<sequence length="477" mass="52369">MDCFSKTMIAACHCGAASCEEHSLARLREEQIEALKQLVRDLTAQNDFLRSGDDRATQEPGAPASADCAGSEAQTQTWVEFCDSILDGANETAEAPEQLHCSGAEASCQDWTTFCDERDLPAGEAGSDPEYVSGGSQSDEEADAVSAEASSDDATEAGHASDSTETSWESEWTAPTTAWSDDAEEIFVPIVSDAKKALWEPSAHCRADCARISDILDQALLSASRTVYKAYNELDPESCFEKWDCPENVGWGRSEMLGDLMERTSFNQVFGGNQEAGKVALDAVVRTRNAACHPSNHIRGQSEACTTENLDHLLSYAQELARMLGNHKEMALMRGLRDELQMEARKTWAELLELASHPVTPSKDNCSKALLRTFLDYDFSLYPQEKHIPLLVAALKDEAESRHRKDTAGPRSPFDDGRLGHYSDRYGECRRRVSDGDMTANRRGKEERREAARRVPHNVAANSRGLGEGRGCETSAA</sequence>
<feature type="region of interest" description="Disordered" evidence="1">
    <location>
        <begin position="51"/>
        <end position="70"/>
    </location>
</feature>